<evidence type="ECO:0000256" key="1">
    <source>
        <dbReference type="SAM" id="MobiDB-lite"/>
    </source>
</evidence>
<name>A0AAV5WZ17_9BILA</name>
<reference evidence="3" key="1">
    <citation type="submission" date="2023-10" db="EMBL/GenBank/DDBJ databases">
        <title>Genome assembly of Pristionchus species.</title>
        <authorList>
            <person name="Yoshida K."/>
            <person name="Sommer R.J."/>
        </authorList>
    </citation>
    <scope>NUCLEOTIDE SEQUENCE</scope>
    <source>
        <strain evidence="3">RS5133</strain>
    </source>
</reference>
<comment type="caution">
    <text evidence="3">The sequence shown here is derived from an EMBL/GenBank/DDBJ whole genome shotgun (WGS) entry which is preliminary data.</text>
</comment>
<feature type="transmembrane region" description="Helical" evidence="2">
    <location>
        <begin position="12"/>
        <end position="35"/>
    </location>
</feature>
<protein>
    <submittedName>
        <fullName evidence="3">Uncharacterized protein</fullName>
    </submittedName>
</protein>
<gene>
    <name evidence="3" type="ORF">PFISCL1PPCAC_27221</name>
</gene>
<proteinExistence type="predicted"/>
<feature type="non-terminal residue" evidence="3">
    <location>
        <position position="1"/>
    </location>
</feature>
<evidence type="ECO:0000313" key="4">
    <source>
        <dbReference type="Proteomes" id="UP001432322"/>
    </source>
</evidence>
<keyword evidence="4" id="KW-1185">Reference proteome</keyword>
<keyword evidence="2" id="KW-0472">Membrane</keyword>
<dbReference type="Proteomes" id="UP001432322">
    <property type="component" value="Unassembled WGS sequence"/>
</dbReference>
<accession>A0AAV5WZ17</accession>
<dbReference type="EMBL" id="BTSY01000007">
    <property type="protein sequence ID" value="GMT35924.1"/>
    <property type="molecule type" value="Genomic_DNA"/>
</dbReference>
<evidence type="ECO:0000313" key="3">
    <source>
        <dbReference type="EMBL" id="GMT35924.1"/>
    </source>
</evidence>
<feature type="transmembrane region" description="Helical" evidence="2">
    <location>
        <begin position="251"/>
        <end position="279"/>
    </location>
</feature>
<keyword evidence="2" id="KW-1133">Transmembrane helix</keyword>
<evidence type="ECO:0000256" key="2">
    <source>
        <dbReference type="SAM" id="Phobius"/>
    </source>
</evidence>
<keyword evidence="2" id="KW-0812">Transmembrane</keyword>
<sequence>RERGREREDPHEIVESLLMASMSPLLLLLLTVISIRAQSFVNTRLDVSNIQFTTAQPFIFYFDGKRGSGLKVFCECHASSSTGQIIGSYTTYIPSDTDDRSVRIADMSFSLNNPADYLILTCSIRLRMTDNDDKPWEVVDYAQVYTGQNNDKFTPSSYPRDQITVKFATLNDWKLILSINKQCNMGEMGMNFNCQTNCQTDLCGNQAQICCPEEIDKTMCTCIGKALPSDTCPTFPPDYNPDLANCTNEDLYFWIMIGLACLAGLLLILLIICLCYICCALSSEDSARKNQQTPQQTESARVPPPVYLATPPRDPRYGYRGPPVDQYGRPLEYREETYDADIDSLAAECSEASARREARV</sequence>
<dbReference type="AlphaFoldDB" id="A0AAV5WZ17"/>
<feature type="compositionally biased region" description="Polar residues" evidence="1">
    <location>
        <begin position="290"/>
        <end position="299"/>
    </location>
</feature>
<feature type="region of interest" description="Disordered" evidence="1">
    <location>
        <begin position="290"/>
        <end position="330"/>
    </location>
</feature>
<organism evidence="3 4">
    <name type="scientific">Pristionchus fissidentatus</name>
    <dbReference type="NCBI Taxonomy" id="1538716"/>
    <lineage>
        <taxon>Eukaryota</taxon>
        <taxon>Metazoa</taxon>
        <taxon>Ecdysozoa</taxon>
        <taxon>Nematoda</taxon>
        <taxon>Chromadorea</taxon>
        <taxon>Rhabditida</taxon>
        <taxon>Rhabditina</taxon>
        <taxon>Diplogasteromorpha</taxon>
        <taxon>Diplogasteroidea</taxon>
        <taxon>Neodiplogasteridae</taxon>
        <taxon>Pristionchus</taxon>
    </lineage>
</organism>